<dbReference type="Proteomes" id="UP000013190">
    <property type="component" value="Unassembled WGS sequence"/>
</dbReference>
<proteinExistence type="predicted"/>
<evidence type="ECO:0000313" key="3">
    <source>
        <dbReference type="EMBL" id="ENU26658.1"/>
    </source>
</evidence>
<accession>A0ABP2TWH6</accession>
<feature type="compositionally biased region" description="Basic and acidic residues" evidence="1">
    <location>
        <begin position="95"/>
        <end position="105"/>
    </location>
</feature>
<keyword evidence="4" id="KW-1185">Reference proteome</keyword>
<organism evidence="3 4">
    <name type="scientific">Acinetobacter modestus</name>
    <dbReference type="NCBI Taxonomy" id="1776740"/>
    <lineage>
        <taxon>Bacteria</taxon>
        <taxon>Pseudomonadati</taxon>
        <taxon>Pseudomonadota</taxon>
        <taxon>Gammaproteobacteria</taxon>
        <taxon>Moraxellales</taxon>
        <taxon>Moraxellaceae</taxon>
        <taxon>Acinetobacter</taxon>
    </lineage>
</organism>
<dbReference type="EMBL" id="APOJ01000025">
    <property type="protein sequence ID" value="ENU26658.1"/>
    <property type="molecule type" value="Genomic_DNA"/>
</dbReference>
<protein>
    <submittedName>
        <fullName evidence="3">Uncharacterized protein</fullName>
    </submittedName>
</protein>
<evidence type="ECO:0000256" key="2">
    <source>
        <dbReference type="SAM" id="Phobius"/>
    </source>
</evidence>
<keyword evidence="2" id="KW-0472">Membrane</keyword>
<gene>
    <name evidence="3" type="ORF">F992_02207</name>
</gene>
<keyword evidence="2" id="KW-0812">Transmembrane</keyword>
<dbReference type="RefSeq" id="WP_004662595.1">
    <property type="nucleotide sequence ID" value="NZ_BMDV01000001.1"/>
</dbReference>
<reference evidence="4" key="1">
    <citation type="submission" date="2013-02" db="EMBL/GenBank/DDBJ databases">
        <title>The Genome Sequence of Acinetobacter sp. NIPH 236.</title>
        <authorList>
            <consortium name="The Broad Institute Genome Sequencing Platform"/>
            <consortium name="The Broad Institute Genome Sequencing Center for Infectious Disease"/>
            <person name="Cerqueira G."/>
            <person name="Feldgarden M."/>
            <person name="Courvalin P."/>
            <person name="Perichon B."/>
            <person name="Grillot-Courvalin C."/>
            <person name="Clermont D."/>
            <person name="Rocha E."/>
            <person name="Yoon E.-J."/>
            <person name="Nemec A."/>
            <person name="Walker B."/>
            <person name="Young S.K."/>
            <person name="Zeng Q."/>
            <person name="Gargeya S."/>
            <person name="Fitzgerald M."/>
            <person name="Haas B."/>
            <person name="Abouelleil A."/>
            <person name="Alvarado L."/>
            <person name="Arachchi H.M."/>
            <person name="Berlin A.M."/>
            <person name="Chapman S.B."/>
            <person name="Dewar J."/>
            <person name="Goldberg J."/>
            <person name="Griggs A."/>
            <person name="Gujja S."/>
            <person name="Hansen M."/>
            <person name="Howarth C."/>
            <person name="Imamovic A."/>
            <person name="Larimer J."/>
            <person name="McCowan C."/>
            <person name="Murphy C."/>
            <person name="Neiman D."/>
            <person name="Pearson M."/>
            <person name="Priest M."/>
            <person name="Roberts A."/>
            <person name="Saif S."/>
            <person name="Shea T."/>
            <person name="Sisk P."/>
            <person name="Sykes S."/>
            <person name="Wortman J."/>
            <person name="Nusbaum C."/>
            <person name="Birren B."/>
        </authorList>
    </citation>
    <scope>NUCLEOTIDE SEQUENCE [LARGE SCALE GENOMIC DNA]</scope>
    <source>
        <strain evidence="4">NIPH 236</strain>
    </source>
</reference>
<evidence type="ECO:0000313" key="4">
    <source>
        <dbReference type="Proteomes" id="UP000013190"/>
    </source>
</evidence>
<keyword evidence="2" id="KW-1133">Transmembrane helix</keyword>
<dbReference type="GeneID" id="92835588"/>
<feature type="region of interest" description="Disordered" evidence="1">
    <location>
        <begin position="95"/>
        <end position="115"/>
    </location>
</feature>
<name>A0ABP2TWH6_9GAMM</name>
<feature type="transmembrane region" description="Helical" evidence="2">
    <location>
        <begin position="7"/>
        <end position="27"/>
    </location>
</feature>
<sequence>MENKQHYYTYIGVIMFLTALPLIGSAAQPMSEGSLALQTGALNRSLPNIIEKAQRDAMKPEEERWRSQRILSDRNLREIRISMLAEGALSPYQEQKKTSVMDVREKKKANMKPHDEAPDTYMIYEFDSPNVRKTKITYR</sequence>
<evidence type="ECO:0000256" key="1">
    <source>
        <dbReference type="SAM" id="MobiDB-lite"/>
    </source>
</evidence>
<comment type="caution">
    <text evidence="3">The sequence shown here is derived from an EMBL/GenBank/DDBJ whole genome shotgun (WGS) entry which is preliminary data.</text>
</comment>
<reference evidence="3 4" key="2">
    <citation type="journal article" date="2016" name="Int. J. Syst. Evol. Microbiol.">
        <title>Taxonomy of haemolytic and/or proteolytic strains of the genus Acinetobacter with the proposal of Acinetobacter courvalinii sp. nov. (genomic species 14 sensu Bouvet &amp; Jeanjean), Acinetobacter dispersus sp. nov. (genomic species 17), Acinetobacter modestus sp. nov., Acinetobacter proteolyticus sp. nov. and Acinetobacter vivianii sp. nov.</title>
        <authorList>
            <person name="Nemec A."/>
            <person name="Radolfova-Krizova L."/>
            <person name="Maixnerova M."/>
            <person name="Vrestiakova E."/>
            <person name="Jezek P."/>
            <person name="Sedo O."/>
        </authorList>
    </citation>
    <scope>NUCLEOTIDE SEQUENCE [LARGE SCALE GENOMIC DNA]</scope>
    <source>
        <strain evidence="3 4">NIPH 236</strain>
    </source>
</reference>